<evidence type="ECO:0000256" key="2">
    <source>
        <dbReference type="ARBA" id="ARBA00006840"/>
    </source>
</evidence>
<reference evidence="7" key="2">
    <citation type="submission" date="2020-05" db="UniProtKB">
        <authorList>
            <consortium name="EnsemblMetazoa"/>
        </authorList>
    </citation>
    <scope>IDENTIFICATION</scope>
    <source>
        <strain evidence="7">Indian</strain>
    </source>
</reference>
<dbReference type="PRINTS" id="PR00259">
    <property type="entry name" value="TMFOUR"/>
</dbReference>
<feature type="transmembrane region" description="Helical" evidence="6">
    <location>
        <begin position="225"/>
        <end position="248"/>
    </location>
</feature>
<evidence type="ECO:0000256" key="5">
    <source>
        <dbReference type="ARBA" id="ARBA00023136"/>
    </source>
</evidence>
<evidence type="ECO:0000313" key="7">
    <source>
        <dbReference type="EnsemblMetazoa" id="ASTEI01066-PA"/>
    </source>
</evidence>
<dbReference type="PANTHER" id="PTHR19282">
    <property type="entry name" value="TETRASPANIN"/>
    <property type="match status" value="1"/>
</dbReference>
<keyword evidence="4 6" id="KW-1133">Transmembrane helix</keyword>
<evidence type="ECO:0000313" key="8">
    <source>
        <dbReference type="Proteomes" id="UP000076408"/>
    </source>
</evidence>
<dbReference type="OMA" id="VQVKPTC"/>
<dbReference type="Pfam" id="PF00335">
    <property type="entry name" value="Tetraspanin"/>
    <property type="match status" value="1"/>
</dbReference>
<dbReference type="STRING" id="30069.A0A182XXY0"/>
<evidence type="ECO:0000256" key="3">
    <source>
        <dbReference type="ARBA" id="ARBA00022692"/>
    </source>
</evidence>
<dbReference type="VEuPathDB" id="VectorBase:ASTEI01066"/>
<feature type="transmembrane region" description="Helical" evidence="6">
    <location>
        <begin position="85"/>
        <end position="107"/>
    </location>
</feature>
<dbReference type="InterPro" id="IPR018499">
    <property type="entry name" value="Tetraspanin/Peripherin"/>
</dbReference>
<comment type="similarity">
    <text evidence="2 6">Belongs to the tetraspanin (TM4SF) family.</text>
</comment>
<sequence>MAIKGCCSVVKYLVVLVNLLFWVAGFLIVSLAIWMLSDPTFLISMTQSEQNYTIGLYIFLAVGILMLVVAFLGCCGAFKESQWMLTLFFCCLLMVLVAELAAGAWAFQNSDKLVNVVRSAVKDVVQTKYGVIPTRTATMDAFQKHYKCCGAEGWNDWQSSAFNNADRPALSIEISTKPASYKVPETCCVSNITPEQCKKATHMEHLGCMEKLVEAVEDNMKLICYIGAAIVGIELLTLILALLLRCAIRRKDNYKH</sequence>
<organism evidence="7 8">
    <name type="scientific">Anopheles stephensi</name>
    <name type="common">Indo-Pakistan malaria mosquito</name>
    <dbReference type="NCBI Taxonomy" id="30069"/>
    <lineage>
        <taxon>Eukaryota</taxon>
        <taxon>Metazoa</taxon>
        <taxon>Ecdysozoa</taxon>
        <taxon>Arthropoda</taxon>
        <taxon>Hexapoda</taxon>
        <taxon>Insecta</taxon>
        <taxon>Pterygota</taxon>
        <taxon>Neoptera</taxon>
        <taxon>Endopterygota</taxon>
        <taxon>Diptera</taxon>
        <taxon>Nematocera</taxon>
        <taxon>Culicoidea</taxon>
        <taxon>Culicidae</taxon>
        <taxon>Anophelinae</taxon>
        <taxon>Anopheles</taxon>
    </lineage>
</organism>
<protein>
    <recommendedName>
        <fullName evidence="6">Tetraspanin</fullName>
    </recommendedName>
</protein>
<name>A0A182XXY0_ANOST</name>
<reference evidence="8" key="1">
    <citation type="journal article" date="2014" name="Genome Biol.">
        <title>Genome analysis of a major urban malaria vector mosquito, Anopheles stephensi.</title>
        <authorList>
            <person name="Jiang X."/>
            <person name="Peery A."/>
            <person name="Hall A.B."/>
            <person name="Sharma A."/>
            <person name="Chen X.G."/>
            <person name="Waterhouse R.M."/>
            <person name="Komissarov A."/>
            <person name="Riehle M.M."/>
            <person name="Shouche Y."/>
            <person name="Sharakhova M.V."/>
            <person name="Lawson D."/>
            <person name="Pakpour N."/>
            <person name="Arensburger P."/>
            <person name="Davidson V.L."/>
            <person name="Eiglmeier K."/>
            <person name="Emrich S."/>
            <person name="George P."/>
            <person name="Kennedy R.C."/>
            <person name="Mane S.P."/>
            <person name="Maslen G."/>
            <person name="Oringanje C."/>
            <person name="Qi Y."/>
            <person name="Settlage R."/>
            <person name="Tojo M."/>
            <person name="Tubio J.M."/>
            <person name="Unger M.F."/>
            <person name="Wang B."/>
            <person name="Vernick K.D."/>
            <person name="Ribeiro J.M."/>
            <person name="James A.A."/>
            <person name="Michel K."/>
            <person name="Riehle M.A."/>
            <person name="Luckhart S."/>
            <person name="Sharakhov I.V."/>
            <person name="Tu Z."/>
        </authorList>
    </citation>
    <scope>NUCLEOTIDE SEQUENCE [LARGE SCALE GENOMIC DNA]</scope>
    <source>
        <strain evidence="8">Indian</strain>
    </source>
</reference>
<dbReference type="PROSITE" id="PS00421">
    <property type="entry name" value="TM4_1"/>
    <property type="match status" value="1"/>
</dbReference>
<evidence type="ECO:0000256" key="1">
    <source>
        <dbReference type="ARBA" id="ARBA00004141"/>
    </source>
</evidence>
<evidence type="ECO:0000256" key="6">
    <source>
        <dbReference type="RuleBase" id="RU361218"/>
    </source>
</evidence>
<dbReference type="GO" id="GO:0005886">
    <property type="term" value="C:plasma membrane"/>
    <property type="evidence" value="ECO:0007669"/>
    <property type="project" value="TreeGrafter"/>
</dbReference>
<dbReference type="InterPro" id="IPR000301">
    <property type="entry name" value="Tetraspanin_animals"/>
</dbReference>
<dbReference type="EnsemblMetazoa" id="ASTEI01066-RA">
    <property type="protein sequence ID" value="ASTEI01066-PA"/>
    <property type="gene ID" value="ASTEI01066"/>
</dbReference>
<keyword evidence="3 6" id="KW-0812">Transmembrane</keyword>
<dbReference type="VEuPathDB" id="VectorBase:ASTEI20_038114"/>
<dbReference type="PANTHER" id="PTHR19282:SF551">
    <property type="entry name" value="RE08073P-RELATED"/>
    <property type="match status" value="1"/>
</dbReference>
<dbReference type="InterPro" id="IPR018503">
    <property type="entry name" value="Tetraspanin_CS"/>
</dbReference>
<dbReference type="SUPFAM" id="SSF48652">
    <property type="entry name" value="Tetraspanin"/>
    <property type="match status" value="1"/>
</dbReference>
<evidence type="ECO:0000256" key="4">
    <source>
        <dbReference type="ARBA" id="ARBA00022989"/>
    </source>
</evidence>
<dbReference type="PIRSF" id="PIRSF002419">
    <property type="entry name" value="Tetraspanin"/>
    <property type="match status" value="1"/>
</dbReference>
<dbReference type="VEuPathDB" id="VectorBase:ASTE005171"/>
<feature type="transmembrane region" description="Helical" evidence="6">
    <location>
        <begin position="12"/>
        <end position="36"/>
    </location>
</feature>
<feature type="transmembrane region" description="Helical" evidence="6">
    <location>
        <begin position="56"/>
        <end position="78"/>
    </location>
</feature>
<accession>A0A182XXY0</accession>
<proteinExistence type="inferred from homology"/>
<dbReference type="Gene3D" id="1.10.1450.10">
    <property type="entry name" value="Tetraspanin"/>
    <property type="match status" value="1"/>
</dbReference>
<dbReference type="InterPro" id="IPR008952">
    <property type="entry name" value="Tetraspanin_EC2_sf"/>
</dbReference>
<dbReference type="Proteomes" id="UP000076408">
    <property type="component" value="Unassembled WGS sequence"/>
</dbReference>
<keyword evidence="5 6" id="KW-0472">Membrane</keyword>
<keyword evidence="8" id="KW-1185">Reference proteome</keyword>
<dbReference type="AlphaFoldDB" id="A0A182XXY0"/>
<comment type="subcellular location">
    <subcellularLocation>
        <location evidence="1 6">Membrane</location>
        <topology evidence="1 6">Multi-pass membrane protein</topology>
    </subcellularLocation>
</comment>